<comment type="similarity">
    <text evidence="1">Belongs to the short-chain dehydrogenases/reductases (SDR) family.</text>
</comment>
<organism evidence="3 4">
    <name type="scientific">Lutzomyia longipalpis</name>
    <name type="common">Sand fly</name>
    <dbReference type="NCBI Taxonomy" id="7200"/>
    <lineage>
        <taxon>Eukaryota</taxon>
        <taxon>Metazoa</taxon>
        <taxon>Ecdysozoa</taxon>
        <taxon>Arthropoda</taxon>
        <taxon>Hexapoda</taxon>
        <taxon>Insecta</taxon>
        <taxon>Pterygota</taxon>
        <taxon>Neoptera</taxon>
        <taxon>Endopterygota</taxon>
        <taxon>Diptera</taxon>
        <taxon>Nematocera</taxon>
        <taxon>Psychodoidea</taxon>
        <taxon>Psychodidae</taxon>
        <taxon>Lutzomyia</taxon>
        <taxon>Lutzomyia</taxon>
    </lineage>
</organism>
<dbReference type="VEuPathDB" id="VectorBase:LLOJ000072"/>
<dbReference type="Pfam" id="PF13561">
    <property type="entry name" value="adh_short_C2"/>
    <property type="match status" value="4"/>
</dbReference>
<dbReference type="EMBL" id="AJWK01000207">
    <property type="status" value="NOT_ANNOTATED_CDS"/>
    <property type="molecule type" value="Genomic_DNA"/>
</dbReference>
<dbReference type="VEuPathDB" id="VectorBase:LLONM1_007357"/>
<keyword evidence="4" id="KW-1185">Reference proteome</keyword>
<name>A0A1B0C859_LUTLO</name>
<protein>
    <recommendedName>
        <fullName evidence="5">Dehydrogenase</fullName>
    </recommendedName>
</protein>
<dbReference type="PANTHER" id="PTHR43943">
    <property type="entry name" value="DEHYDROGENASE/REDUCTASE (SDR FAMILY) MEMBER 4"/>
    <property type="match status" value="1"/>
</dbReference>
<proteinExistence type="inferred from homology"/>
<dbReference type="PROSITE" id="PS00061">
    <property type="entry name" value="ADH_SHORT"/>
    <property type="match status" value="3"/>
</dbReference>
<sequence>MATLFECSEAAWEKIFEINVKCSFLLTKEVVPYMRKRGGGSIIYVSSIAGFNPMQLLAAYSVSKTALFGLTKAAAIDGAAEGIRVNCVAPGVIETKFSQPLIQDPNSKEVAENQTLLRRIGQPHEISGVVAFLASDDSSYITGENIVAAGGMHSRNSQINLMAHKGERFVGKVAVLTAASEGIGLAIARRLGLEKAKVVVSSRNIVKVNNAVELLRKEGIDAIGVQCHVANAEERKNLLEEAVKHYGGIDILVSCAGVNPHYGFINDCSEAAFSKIFDLNVKCSFLIAKEVIPFMKLRGGGSIIFLSTIAAYKNIPQLSSYGASKICLSVLTKGFASALASDNIRVNCIAPGPIDTKFMTKIATTPEYKICLQHDMPIKRMGRVEEVAGPAAFLLSEDASYITGETLILLVKWRIKVNDFVGKVAVLTASSDGIGLAIARRLGLEKAKVVLGSRNITKVRNAVELLRKEGIDAIGVQCHVANAEERKNLLQEAVKHYGGIDILVSCAGTNPDLGFLTEMSEAAFSKIFDTNVKCSFLIAKEVIPFMKLRGGGSILFLSSIAAYKYYPVEQTPEYEHELKYDMPMKRKGRPEEVAGPAAFLLSDDASFITGETLLLIGAYSSSKTAILGLTKAFSRAVVADNIRVNCLAAGITDTKFIARVVGVYGAAKTALLSITKAFSKAVVDDNIRVNCLAAGATDTKFLNGAMRDSVFSSSVQNDIPMKRIARPEEIAGPAAFLLSDDASYITGETVVVGGGMQSRL</sequence>
<dbReference type="Gene3D" id="3.40.50.720">
    <property type="entry name" value="NAD(P)-binding Rossmann-like Domain"/>
    <property type="match status" value="5"/>
</dbReference>
<reference evidence="3" key="1">
    <citation type="submission" date="2020-05" db="UniProtKB">
        <authorList>
            <consortium name="EnsemblMetazoa"/>
        </authorList>
    </citation>
    <scope>IDENTIFICATION</scope>
    <source>
        <strain evidence="3">Jacobina</strain>
    </source>
</reference>
<dbReference type="InterPro" id="IPR020904">
    <property type="entry name" value="Sc_DH/Rdtase_CS"/>
</dbReference>
<dbReference type="Pfam" id="PF00106">
    <property type="entry name" value="adh_short"/>
    <property type="match status" value="1"/>
</dbReference>
<dbReference type="VEuPathDB" id="VectorBase:LLONM1_009694"/>
<dbReference type="PANTHER" id="PTHR43943:SF2">
    <property type="entry name" value="DEHYDROGENASE_REDUCTASE 4"/>
    <property type="match status" value="1"/>
</dbReference>
<keyword evidence="2" id="KW-0560">Oxidoreductase</keyword>
<evidence type="ECO:0000256" key="2">
    <source>
        <dbReference type="ARBA" id="ARBA00023002"/>
    </source>
</evidence>
<dbReference type="GO" id="GO:0016491">
    <property type="term" value="F:oxidoreductase activity"/>
    <property type="evidence" value="ECO:0007669"/>
    <property type="project" value="UniProtKB-KW"/>
</dbReference>
<dbReference type="PRINTS" id="PR00081">
    <property type="entry name" value="GDHRDH"/>
</dbReference>
<dbReference type="InterPro" id="IPR002347">
    <property type="entry name" value="SDR_fam"/>
</dbReference>
<dbReference type="Proteomes" id="UP000092461">
    <property type="component" value="Unassembled WGS sequence"/>
</dbReference>
<evidence type="ECO:0008006" key="5">
    <source>
        <dbReference type="Google" id="ProtNLM"/>
    </source>
</evidence>
<dbReference type="PRINTS" id="PR00080">
    <property type="entry name" value="SDRFAMILY"/>
</dbReference>
<dbReference type="EnsemblMetazoa" id="LLOJ000072-RA">
    <property type="protein sequence ID" value="LLOJ000072-PA"/>
    <property type="gene ID" value="LLOJ000072"/>
</dbReference>
<evidence type="ECO:0000313" key="4">
    <source>
        <dbReference type="Proteomes" id="UP000092461"/>
    </source>
</evidence>
<dbReference type="VEuPathDB" id="VectorBase:LLONM1_002825"/>
<evidence type="ECO:0000256" key="1">
    <source>
        <dbReference type="ARBA" id="ARBA00006484"/>
    </source>
</evidence>
<dbReference type="InterPro" id="IPR036291">
    <property type="entry name" value="NAD(P)-bd_dom_sf"/>
</dbReference>
<dbReference type="AlphaFoldDB" id="A0A1B0C859"/>
<dbReference type="EMBL" id="AJWK01000208">
    <property type="status" value="NOT_ANNOTATED_CDS"/>
    <property type="molecule type" value="Genomic_DNA"/>
</dbReference>
<evidence type="ECO:0000313" key="3">
    <source>
        <dbReference type="EnsemblMetazoa" id="LLOJ000072-PA"/>
    </source>
</evidence>
<dbReference type="SUPFAM" id="SSF51735">
    <property type="entry name" value="NAD(P)-binding Rossmann-fold domains"/>
    <property type="match status" value="5"/>
</dbReference>
<dbReference type="EMBL" id="AJWK01000206">
    <property type="status" value="NOT_ANNOTATED_CDS"/>
    <property type="molecule type" value="Genomic_DNA"/>
</dbReference>
<accession>A0A1B0C859</accession>
<dbReference type="FunFam" id="3.40.50.720:FF:000084">
    <property type="entry name" value="Short-chain dehydrogenase reductase"/>
    <property type="match status" value="2"/>
</dbReference>